<comment type="caution">
    <text evidence="1">The sequence shown here is derived from an EMBL/GenBank/DDBJ whole genome shotgun (WGS) entry which is preliminary data.</text>
</comment>
<name>A0ABW3CIT3_9ACTN</name>
<dbReference type="EMBL" id="JBHTIR010002209">
    <property type="protein sequence ID" value="MFD0853489.1"/>
    <property type="molecule type" value="Genomic_DNA"/>
</dbReference>
<accession>A0ABW3CIT3</accession>
<proteinExistence type="predicted"/>
<feature type="non-terminal residue" evidence="1">
    <location>
        <position position="1"/>
    </location>
</feature>
<dbReference type="SUPFAM" id="SSF159275">
    <property type="entry name" value="PA1994-like"/>
    <property type="match status" value="1"/>
</dbReference>
<gene>
    <name evidence="1" type="ORF">ACFQ07_14725</name>
</gene>
<dbReference type="Pfam" id="PF06475">
    <property type="entry name" value="Glycolipid_bind"/>
    <property type="match status" value="1"/>
</dbReference>
<evidence type="ECO:0000313" key="2">
    <source>
        <dbReference type="Proteomes" id="UP001597083"/>
    </source>
</evidence>
<protein>
    <submittedName>
        <fullName evidence="1">Glycolipid-binding domain-containing protein</fullName>
    </submittedName>
</protein>
<sequence length="95" mass="10124">LRGATDCDLGLSPLTNTMPALRLGGKGSLDILAAWVSVPDLAVTPSPQTYEFVREDGAVTVIRYTDPGFTEEIAFSGGLVLDYPSIGRRVEPEIS</sequence>
<organism evidence="1 2">
    <name type="scientific">Actinomadura adrarensis</name>
    <dbReference type="NCBI Taxonomy" id="1819600"/>
    <lineage>
        <taxon>Bacteria</taxon>
        <taxon>Bacillati</taxon>
        <taxon>Actinomycetota</taxon>
        <taxon>Actinomycetes</taxon>
        <taxon>Streptosporangiales</taxon>
        <taxon>Thermomonosporaceae</taxon>
        <taxon>Actinomadura</taxon>
    </lineage>
</organism>
<keyword evidence="2" id="KW-1185">Reference proteome</keyword>
<dbReference type="InterPro" id="IPR009467">
    <property type="entry name" value="Glycolipid-bd_prot_put"/>
</dbReference>
<evidence type="ECO:0000313" key="1">
    <source>
        <dbReference type="EMBL" id="MFD0853489.1"/>
    </source>
</evidence>
<dbReference type="Proteomes" id="UP001597083">
    <property type="component" value="Unassembled WGS sequence"/>
</dbReference>
<reference evidence="2" key="1">
    <citation type="journal article" date="2019" name="Int. J. Syst. Evol. Microbiol.">
        <title>The Global Catalogue of Microorganisms (GCM) 10K type strain sequencing project: providing services to taxonomists for standard genome sequencing and annotation.</title>
        <authorList>
            <consortium name="The Broad Institute Genomics Platform"/>
            <consortium name="The Broad Institute Genome Sequencing Center for Infectious Disease"/>
            <person name="Wu L."/>
            <person name="Ma J."/>
        </authorList>
    </citation>
    <scope>NUCLEOTIDE SEQUENCE [LARGE SCALE GENOMIC DNA]</scope>
    <source>
        <strain evidence="2">JCM 31696</strain>
    </source>
</reference>